<feature type="transmembrane region" description="Helical" evidence="6">
    <location>
        <begin position="280"/>
        <end position="297"/>
    </location>
</feature>
<evidence type="ECO:0000256" key="6">
    <source>
        <dbReference type="SAM" id="Phobius"/>
    </source>
</evidence>
<proteinExistence type="predicted"/>
<protein>
    <submittedName>
        <fullName evidence="7">Lipopolysaccharide export system permease protein</fullName>
    </submittedName>
</protein>
<dbReference type="Pfam" id="PF03739">
    <property type="entry name" value="LptF_LptG"/>
    <property type="match status" value="1"/>
</dbReference>
<evidence type="ECO:0000256" key="4">
    <source>
        <dbReference type="ARBA" id="ARBA00022989"/>
    </source>
</evidence>
<feature type="transmembrane region" description="Helical" evidence="6">
    <location>
        <begin position="335"/>
        <end position="355"/>
    </location>
</feature>
<dbReference type="GO" id="GO:0015920">
    <property type="term" value="P:lipopolysaccharide transport"/>
    <property type="evidence" value="ECO:0007669"/>
    <property type="project" value="TreeGrafter"/>
</dbReference>
<evidence type="ECO:0000313" key="9">
    <source>
        <dbReference type="EMBL" id="MBB4448136.1"/>
    </source>
</evidence>
<evidence type="ECO:0000256" key="2">
    <source>
        <dbReference type="ARBA" id="ARBA00022475"/>
    </source>
</evidence>
<dbReference type="EMBL" id="JACIHM010000006">
    <property type="protein sequence ID" value="MBB4448136.1"/>
    <property type="molecule type" value="Genomic_DNA"/>
</dbReference>
<dbReference type="Proteomes" id="UP000520770">
    <property type="component" value="Unassembled WGS sequence"/>
</dbReference>
<evidence type="ECO:0000313" key="11">
    <source>
        <dbReference type="Proteomes" id="UP000524535"/>
    </source>
</evidence>
<dbReference type="Proteomes" id="UP000576087">
    <property type="component" value="Unassembled WGS sequence"/>
</dbReference>
<evidence type="ECO:0000313" key="7">
    <source>
        <dbReference type="EMBL" id="MBB4350465.1"/>
    </source>
</evidence>
<reference evidence="10 11" key="1">
    <citation type="submission" date="2020-08" db="EMBL/GenBank/DDBJ databases">
        <title>Genomic Encyclopedia of Type Strains, Phase IV (KMG-V): Genome sequencing to study the core and pangenomes of soil and plant-associated prokaryotes.</title>
        <authorList>
            <person name="Whitman W."/>
        </authorList>
    </citation>
    <scope>NUCLEOTIDE SEQUENCE [LARGE SCALE GENOMIC DNA]</scope>
    <source>
        <strain evidence="8 11">SEMIA 444</strain>
        <strain evidence="7 10">SEMIA 448</strain>
        <strain evidence="9 12">SEMIA 452</strain>
    </source>
</reference>
<name>A0A7W6WRT2_9HYPH</name>
<accession>A0A7W6WRT2</accession>
<evidence type="ECO:0000256" key="3">
    <source>
        <dbReference type="ARBA" id="ARBA00022692"/>
    </source>
</evidence>
<keyword evidence="5 6" id="KW-0472">Membrane</keyword>
<dbReference type="EMBL" id="JACIGY010000006">
    <property type="protein sequence ID" value="MBB4413503.1"/>
    <property type="molecule type" value="Genomic_DNA"/>
</dbReference>
<dbReference type="AlphaFoldDB" id="A0A7W6WRT2"/>
<evidence type="ECO:0000313" key="8">
    <source>
        <dbReference type="EMBL" id="MBB4413503.1"/>
    </source>
</evidence>
<keyword evidence="2" id="KW-1003">Cell membrane</keyword>
<dbReference type="PANTHER" id="PTHR33529">
    <property type="entry name" value="SLR0882 PROTEIN-RELATED"/>
    <property type="match status" value="1"/>
</dbReference>
<dbReference type="PANTHER" id="PTHR33529:SF6">
    <property type="entry name" value="YJGP_YJGQ FAMILY PERMEASE"/>
    <property type="match status" value="1"/>
</dbReference>
<dbReference type="EMBL" id="JACIGW010000005">
    <property type="protein sequence ID" value="MBB4350465.1"/>
    <property type="molecule type" value="Genomic_DNA"/>
</dbReference>
<dbReference type="InterPro" id="IPR005495">
    <property type="entry name" value="LptG/LptF_permease"/>
</dbReference>
<evidence type="ECO:0000313" key="10">
    <source>
        <dbReference type="Proteomes" id="UP000520770"/>
    </source>
</evidence>
<evidence type="ECO:0000256" key="5">
    <source>
        <dbReference type="ARBA" id="ARBA00023136"/>
    </source>
</evidence>
<feature type="transmembrane region" description="Helical" evidence="6">
    <location>
        <begin position="309"/>
        <end position="329"/>
    </location>
</feature>
<sequence length="392" mass="43475">MKLLETYILRRIFQMFLVALIPVLTIIWTIQVLGRINLVTDTGQSMGSFMLLASYILPTILPVVMPFAFVIGITQTLTAMNNDSELPVIDAAGASRSIIYRPIIGLAVVLGIVSFSVTNFLEPASRLGVRQMIAAAYADLLSSVIEEKTFRSIEEGLYVQISERNSGRLLKGLFVVDYRDPNFDLIYYAKEGSVDPGGTSLTMRDGEVHRKTPDGRISIIRFVSYAFDLSAMTKSDGEALPMSSGDRGLGFLLNPNPNDPAYQRSPSKFYSELHRRLSDWLYPIAFALVSLVVAGSSRSHRQARVHPMIYALIVAFGLRWLGFSATNLVERSPSYMPLVYAIPLVTIVISSYMLATNRQLHMPRTITRNIGRMNSMLMRRLKISSNSGGGAS</sequence>
<dbReference type="RefSeq" id="WP_148145390.1">
    <property type="nucleotide sequence ID" value="NZ_JACIGW010000005.1"/>
</dbReference>
<feature type="transmembrane region" description="Helical" evidence="6">
    <location>
        <begin position="98"/>
        <end position="117"/>
    </location>
</feature>
<evidence type="ECO:0000256" key="1">
    <source>
        <dbReference type="ARBA" id="ARBA00004651"/>
    </source>
</evidence>
<feature type="transmembrane region" description="Helical" evidence="6">
    <location>
        <begin position="53"/>
        <end position="77"/>
    </location>
</feature>
<keyword evidence="11" id="KW-1185">Reference proteome</keyword>
<keyword evidence="4 6" id="KW-1133">Transmembrane helix</keyword>
<evidence type="ECO:0000313" key="12">
    <source>
        <dbReference type="Proteomes" id="UP000576087"/>
    </source>
</evidence>
<comment type="caution">
    <text evidence="7">The sequence shown here is derived from an EMBL/GenBank/DDBJ whole genome shotgun (WGS) entry which is preliminary data.</text>
</comment>
<dbReference type="Proteomes" id="UP000524535">
    <property type="component" value="Unassembled WGS sequence"/>
</dbReference>
<dbReference type="GO" id="GO:0043190">
    <property type="term" value="C:ATP-binding cassette (ABC) transporter complex"/>
    <property type="evidence" value="ECO:0007669"/>
    <property type="project" value="TreeGrafter"/>
</dbReference>
<gene>
    <name evidence="8" type="ORF">GGE31_004031</name>
    <name evidence="7" type="ORF">GGE33_004230</name>
    <name evidence="9" type="ORF">GGE35_003973</name>
</gene>
<keyword evidence="3 6" id="KW-0812">Transmembrane</keyword>
<feature type="transmembrane region" description="Helical" evidence="6">
    <location>
        <begin position="12"/>
        <end position="33"/>
    </location>
</feature>
<organism evidence="7 10">
    <name type="scientific">Aliirhizobium cellulosilyticum</name>
    <dbReference type="NCBI Taxonomy" id="393664"/>
    <lineage>
        <taxon>Bacteria</taxon>
        <taxon>Pseudomonadati</taxon>
        <taxon>Pseudomonadota</taxon>
        <taxon>Alphaproteobacteria</taxon>
        <taxon>Hyphomicrobiales</taxon>
        <taxon>Rhizobiaceae</taxon>
        <taxon>Aliirhizobium</taxon>
    </lineage>
</organism>
<comment type="subcellular location">
    <subcellularLocation>
        <location evidence="1">Cell membrane</location>
        <topology evidence="1">Multi-pass membrane protein</topology>
    </subcellularLocation>
</comment>